<evidence type="ECO:0000256" key="12">
    <source>
        <dbReference type="PIRSR" id="PIRSR605027-4"/>
    </source>
</evidence>
<proteinExistence type="evidence at transcript level"/>
<dbReference type="OMA" id="NTWEDRH"/>
<comment type="subcellular location">
    <subcellularLocation>
        <location evidence="1 13">Golgi apparatus membrane</location>
        <topology evidence="1 13">Single-pass type II membrane protein</topology>
    </subcellularLocation>
</comment>
<evidence type="ECO:0000313" key="15">
    <source>
        <dbReference type="EMBL" id="ANR94918.1"/>
    </source>
</evidence>
<dbReference type="InterPro" id="IPR029044">
    <property type="entry name" value="Nucleotide-diphossugar_trans"/>
</dbReference>
<evidence type="ECO:0000256" key="2">
    <source>
        <dbReference type="ARBA" id="ARBA00007706"/>
    </source>
</evidence>
<evidence type="ECO:0000256" key="4">
    <source>
        <dbReference type="ARBA" id="ARBA00022679"/>
    </source>
</evidence>
<dbReference type="GO" id="GO:0015018">
    <property type="term" value="F:galactosylgalactosylxylosylprotein 3-beta-glucuronosyltransferase activity"/>
    <property type="evidence" value="ECO:0007669"/>
    <property type="project" value="InterPro"/>
</dbReference>
<keyword evidence="9 13" id="KW-0472">Membrane</keyword>
<keyword evidence="4 13" id="KW-0808">Transferase</keyword>
<organism evidence="15">
    <name type="scientific">Physcomitrium patens</name>
    <name type="common">Spreading-leaved earth moss</name>
    <name type="synonym">Physcomitrella patens</name>
    <dbReference type="NCBI Taxonomy" id="3218"/>
    <lineage>
        <taxon>Eukaryota</taxon>
        <taxon>Viridiplantae</taxon>
        <taxon>Streptophyta</taxon>
        <taxon>Embryophyta</taxon>
        <taxon>Bryophyta</taxon>
        <taxon>Bryophytina</taxon>
        <taxon>Bryopsida</taxon>
        <taxon>Funariidae</taxon>
        <taxon>Funariales</taxon>
        <taxon>Funariaceae</taxon>
        <taxon>Physcomitrium</taxon>
    </lineage>
</organism>
<keyword evidence="7 13" id="KW-1133">Transmembrane helix</keyword>
<name>A0A1B1IJK4_PHYPA</name>
<evidence type="ECO:0000256" key="8">
    <source>
        <dbReference type="ARBA" id="ARBA00023034"/>
    </source>
</evidence>
<dbReference type="AlphaFoldDB" id="A0A1B1IJK4"/>
<keyword evidence="10" id="KW-0325">Glycoprotein</keyword>
<dbReference type="Gene3D" id="3.90.550.10">
    <property type="entry name" value="Spore Coat Polysaccharide Biosynthesis Protein SpsA, Chain A"/>
    <property type="match status" value="1"/>
</dbReference>
<keyword evidence="11 13" id="KW-0961">Cell wall biogenesis/degradation</keyword>
<keyword evidence="5 13" id="KW-0812">Transmembrane</keyword>
<dbReference type="Pfam" id="PF03360">
    <property type="entry name" value="Glyco_transf_43"/>
    <property type="match status" value="1"/>
</dbReference>
<dbReference type="GO" id="GO:0071555">
    <property type="term" value="P:cell wall organization"/>
    <property type="evidence" value="ECO:0007669"/>
    <property type="project" value="UniProtKB-KW"/>
</dbReference>
<evidence type="ECO:0000256" key="5">
    <source>
        <dbReference type="ARBA" id="ARBA00022692"/>
    </source>
</evidence>
<evidence type="ECO:0000256" key="3">
    <source>
        <dbReference type="ARBA" id="ARBA00022676"/>
    </source>
</evidence>
<dbReference type="PANTHER" id="PTHR10896">
    <property type="entry name" value="GALACTOSYLGALACTOSYLXYLOSYLPROTEIN 3-BETA-GLUCURONOSYLTRANSFERASE BETA-1,3-GLUCURONYLTRANSFERASE"/>
    <property type="match status" value="1"/>
</dbReference>
<sequence>MRPGGTLRNPRVRVKPITVGGLTELTTVTTLCSKRVSILRILTQCIFCIAALILGFRVSYEANLVRVLDVEETSRQNSQVPIQRVHESNLRVFKSQNARLTPRGKSSQVYVGRHPILKRPWPHPDPIEMAQAYNMLARVQLEQQRLYGIENWKPIIAITPTYFRTFQSLHLSGLMHTLSLVRRPVTWIVIEASGISAETAELLRQVRVHKLVHLGASEHLPRTLQDRIILEARLRTEGLRYVREQNLEGVIVFADESNVYSMQFFDEVQKVKWVGALPVGTLGYAGFEDPALLRDKGFLKDSGARLFRRRLLEPLQEMPVSRNTVLQVQGPTCDSSENITGWRAFRPLSLDDVLINEYRDEQTNLEWSGFVLNARTVWASAPDRPKWIREWVEWARPEQRRYIDPRSLLSDETKVETLGSCGNGKAVLVWWARIEARSDSKYPPRWNLDLPLEVVVPARKTPWPEKIFPLSYPPPYVGKRKVGNRSGGRGGRSRRGKRQPDSKISALVNQREVNATKGHIGHVTTLGLTWDYEIPM</sequence>
<evidence type="ECO:0000256" key="1">
    <source>
        <dbReference type="ARBA" id="ARBA00004323"/>
    </source>
</evidence>
<dbReference type="InterPro" id="IPR005027">
    <property type="entry name" value="Glyco_trans_43"/>
</dbReference>
<accession>A0A1B1IJK4</accession>
<comment type="similarity">
    <text evidence="2 13">Belongs to the glycosyltransferase 43 family.</text>
</comment>
<evidence type="ECO:0000256" key="11">
    <source>
        <dbReference type="ARBA" id="ARBA00023316"/>
    </source>
</evidence>
<feature type="transmembrane region" description="Helical" evidence="13">
    <location>
        <begin position="41"/>
        <end position="60"/>
    </location>
</feature>
<evidence type="ECO:0000256" key="14">
    <source>
        <dbReference type="SAM" id="MobiDB-lite"/>
    </source>
</evidence>
<evidence type="ECO:0000256" key="7">
    <source>
        <dbReference type="ARBA" id="ARBA00022989"/>
    </source>
</evidence>
<dbReference type="GO" id="GO:0045492">
    <property type="term" value="P:xylan biosynthetic process"/>
    <property type="evidence" value="ECO:0007669"/>
    <property type="project" value="UniProtKB-ARBA"/>
</dbReference>
<protein>
    <recommendedName>
        <fullName evidence="13">Glycosyltransferases</fullName>
        <ecNumber evidence="13">2.4.-.-</ecNumber>
    </recommendedName>
</protein>
<dbReference type="EC" id="2.4.-.-" evidence="13"/>
<comment type="function">
    <text evidence="13">Involved in the synthesis of glucuronoxylan hemicellulose in secondary cell walls.</text>
</comment>
<evidence type="ECO:0000256" key="13">
    <source>
        <dbReference type="RuleBase" id="RU363127"/>
    </source>
</evidence>
<feature type="region of interest" description="Disordered" evidence="14">
    <location>
        <begin position="478"/>
        <end position="503"/>
    </location>
</feature>
<gene>
    <name evidence="15" type="primary">GT43D</name>
</gene>
<dbReference type="SUPFAM" id="SSF53448">
    <property type="entry name" value="Nucleotide-diphospho-sugar transferases"/>
    <property type="match status" value="1"/>
</dbReference>
<evidence type="ECO:0000256" key="6">
    <source>
        <dbReference type="ARBA" id="ARBA00022968"/>
    </source>
</evidence>
<reference evidence="15" key="1">
    <citation type="journal article" date="2016" name="Plant Cell Physiol.">
        <title>Evolutionary Conservation of Xylan Biosynthetic Genes in Selaginella moellendorffii and Physcomitrella patens.</title>
        <authorList>
            <person name="Haghighat M."/>
            <person name="Teng Q."/>
            <person name="Zhong R."/>
            <person name="Ye Z.H."/>
        </authorList>
    </citation>
    <scope>NUCLEOTIDE SEQUENCE</scope>
</reference>
<evidence type="ECO:0000256" key="10">
    <source>
        <dbReference type="ARBA" id="ARBA00023180"/>
    </source>
</evidence>
<feature type="site" description="Interaction with galactose moiety of substrate glycoprotein" evidence="12">
    <location>
        <position position="288"/>
    </location>
</feature>
<dbReference type="EMBL" id="KX372528">
    <property type="protein sequence ID" value="ANR94918.1"/>
    <property type="molecule type" value="mRNA"/>
</dbReference>
<dbReference type="PANTHER" id="PTHR10896:SF17">
    <property type="entry name" value="BETA-1,4-XYLOSYLTRANSFERASE IRX14H-RELATED"/>
    <property type="match status" value="1"/>
</dbReference>
<keyword evidence="3" id="KW-0328">Glycosyltransferase</keyword>
<keyword evidence="8 13" id="KW-0333">Golgi apparatus</keyword>
<dbReference type="GO" id="GO:0000139">
    <property type="term" value="C:Golgi membrane"/>
    <property type="evidence" value="ECO:0007669"/>
    <property type="project" value="UniProtKB-SubCell"/>
</dbReference>
<keyword evidence="6 13" id="KW-0735">Signal-anchor</keyword>
<evidence type="ECO:0000256" key="9">
    <source>
        <dbReference type="ARBA" id="ARBA00023136"/>
    </source>
</evidence>
<dbReference type="FunFam" id="3.90.550.10:FF:000096">
    <property type="entry name" value="Glycosyltransferases"/>
    <property type="match status" value="1"/>
</dbReference>